<dbReference type="HOGENOM" id="CLU_280157_0_0_6"/>
<feature type="domain" description="Glycosyl transferase family 1" evidence="1">
    <location>
        <begin position="802"/>
        <end position="957"/>
    </location>
</feature>
<dbReference type="InterPro" id="IPR032719">
    <property type="entry name" value="WbsX"/>
</dbReference>
<dbReference type="InterPro" id="IPR001173">
    <property type="entry name" value="Glyco_trans_2-like"/>
</dbReference>
<dbReference type="InterPro" id="IPR001296">
    <property type="entry name" value="Glyco_trans_1"/>
</dbReference>
<dbReference type="PANTHER" id="PTHR41244:SF1">
    <property type="entry name" value="GLYCOSYLTRANSFERASE"/>
    <property type="match status" value="1"/>
</dbReference>
<name>R4YTW4_OLEAN</name>
<dbReference type="Gene3D" id="3.90.550.10">
    <property type="entry name" value="Spore Coat Polysaccharide Biosynthesis Protein SpsA, Chain A"/>
    <property type="match status" value="1"/>
</dbReference>
<dbReference type="Gene3D" id="3.40.50.2000">
    <property type="entry name" value="Glycogen Phosphorylase B"/>
    <property type="match status" value="2"/>
</dbReference>
<protein>
    <submittedName>
        <fullName evidence="3">Glycosyl transferase, group 1</fullName>
    </submittedName>
</protein>
<proteinExistence type="predicted"/>
<dbReference type="AlphaFoldDB" id="R4YTW4"/>
<evidence type="ECO:0000313" key="3">
    <source>
        <dbReference type="EMBL" id="CCK76144.1"/>
    </source>
</evidence>
<dbReference type="STRING" id="698738.OLEAN_C19680"/>
<gene>
    <name evidence="3" type="ORF">OLEAN_C19680</name>
</gene>
<sequence length="1266" mass="143193">MKLSINKALNKLFNSDKENVSTDIAEPSGIEILYHSGAFSKEWYLASNPDVADNGAVPLEHYYFNGHLEGRSPNYLFDPQWYLDEYQDVKAAGAEPLLHYLLHGESEGRKPSLYFDPIAYKKQLSLDFNDSAIVHYLQNSLAPLASPVAEFDSTYYLETHLDIKEAGIDPYQHFMLQGINEKRNPSAAFDLQYYTQAHLNGDESINPFYHYLNEGKALGLATSAPDSVLGSTVGNPVQPNNMASITAAQNAYLKPGPGFEDFKYGERTHNPDVKAIAYYLPQFHPFKENSEWWGEGFTEWTNVARARSRFDGHYQPHLPRDLGFYDLRLKETLVAQANMARNAGLEGFCFYHYWFNGKRLMEGPANMLLANDDIDLPFCLMWANENWTRTWDGLENDVLMAQDYLDEDDEAFVADIARHFADERYITLDGRPIFFIYRPGIIPNAKEKIALWRTMFNDNHGFDPIIYMAQAFDDIDPRVYDLDGAIEFPPHKVAAGLDSKAQSLTVTDLDFMGHYPSYDEMVERSINDTSFDYDVIKAVTPMWDNEARKPNKGMGFIGSTPEKYQNWLASIVDFSKKNPVQGSHSLVCINAWNEWAEGAHLEPDQYWGSAYLNATYRAMNNEEEVKGKYTLLLVGHDAYKHGAQLLTLNIFKTLKQQFGIDVKVALLSGGPLVEEYEKIGDTYVCDGDVAKFEEVVIKLKQEAGLTKAICNTTVTGRIASALNRQNITFISLIHELKNLIKEYGLEGAANDIASHAEKIIFAAQAVQDSFVGVIDNDVSDKLIVHPQGIYQELSRNNNAAKELRTRLSLDSDAKVVVNVGYADLRKGFDIFVNTAKVLVAQDPSYHFLWIGDIEPSLKHWLASDLESDLLVNNFHNIPFTNEISLYLEGSNVFAMTSREDPFPSVVMESLALGTPVVGFTGGGGFTELLDIPLNGQAVPMADIQAMAAAIAHEASSNTKAKEEQRINDATNAFKWSDYVFSLVEYLDPSIKRVSVAVPNYNYEHHIEERLRSIFDQAYPIYEINILDDKSPDNSVEVIKNYISKRQRIVNLVVNEENSGSVFKQWKKGADLAKAEYLWIAEADDSADQFFLSKILSGDKNFDLAYTDSVQIDEKSQHLADDYRYYYDAALIEKLDNPKAYAGREFIEDCLAVKNQFMNVSAVLFNTNSIQNCLNDNIQEILKFKVAGDWYIYVQMLSSKTAKVKVLGESLNVHRRHSGSVTHKNYDVQLKEIERIQKDSLQCCQNKSEKEEVQSEYLVEVKKVLEG</sequence>
<keyword evidence="4" id="KW-1185">Reference proteome</keyword>
<dbReference type="PATRIC" id="fig|698738.3.peg.2037"/>
<dbReference type="Pfam" id="PF00535">
    <property type="entry name" value="Glycos_transf_2"/>
    <property type="match status" value="1"/>
</dbReference>
<dbReference type="InterPro" id="IPR029044">
    <property type="entry name" value="Nucleotide-diphossugar_trans"/>
</dbReference>
<evidence type="ECO:0000259" key="1">
    <source>
        <dbReference type="Pfam" id="PF00534"/>
    </source>
</evidence>
<dbReference type="EMBL" id="FO203512">
    <property type="protein sequence ID" value="CCK76144.1"/>
    <property type="molecule type" value="Genomic_DNA"/>
</dbReference>
<dbReference type="Proteomes" id="UP000032749">
    <property type="component" value="Chromosome"/>
</dbReference>
<accession>R4YTW4</accession>
<dbReference type="CDD" id="cd11579">
    <property type="entry name" value="Glyco_tran_WbsX"/>
    <property type="match status" value="1"/>
</dbReference>
<evidence type="ECO:0000259" key="2">
    <source>
        <dbReference type="Pfam" id="PF00535"/>
    </source>
</evidence>
<dbReference type="Gene3D" id="3.20.20.80">
    <property type="entry name" value="Glycosidases"/>
    <property type="match status" value="1"/>
</dbReference>
<evidence type="ECO:0000313" key="4">
    <source>
        <dbReference type="Proteomes" id="UP000032749"/>
    </source>
</evidence>
<organism evidence="3 4">
    <name type="scientific">Oleispira antarctica RB-8</name>
    <dbReference type="NCBI Taxonomy" id="698738"/>
    <lineage>
        <taxon>Bacteria</taxon>
        <taxon>Pseudomonadati</taxon>
        <taxon>Pseudomonadota</taxon>
        <taxon>Gammaproteobacteria</taxon>
        <taxon>Oceanospirillales</taxon>
        <taxon>Oceanospirillaceae</taxon>
        <taxon>Oleispira</taxon>
    </lineage>
</organism>
<dbReference type="Pfam" id="PF00534">
    <property type="entry name" value="Glycos_transf_1"/>
    <property type="match status" value="1"/>
</dbReference>
<dbReference type="Pfam" id="PF14307">
    <property type="entry name" value="Glyco_tran_WbsX"/>
    <property type="match status" value="1"/>
</dbReference>
<dbReference type="OrthoDB" id="7068720at2"/>
<keyword evidence="3" id="KW-0808">Transferase</keyword>
<feature type="domain" description="Glycosyltransferase 2-like" evidence="2">
    <location>
        <begin position="994"/>
        <end position="1096"/>
    </location>
</feature>
<dbReference type="KEGG" id="oai:OLEAN_C19680"/>
<dbReference type="SUPFAM" id="SSF53756">
    <property type="entry name" value="UDP-Glycosyltransferase/glycogen phosphorylase"/>
    <property type="match status" value="1"/>
</dbReference>
<dbReference type="PANTHER" id="PTHR41244">
    <property type="entry name" value="RHAMNAN SYNTHESIS F"/>
    <property type="match status" value="1"/>
</dbReference>
<reference evidence="3 4" key="1">
    <citation type="journal article" date="2013" name="Nat. Commun.">
        <title>Genome sequence and functional genomic analysis of the oil-degrading bacterium Oleispira antarctica.</title>
        <authorList>
            <person name="Kube M."/>
            <person name="Chernikova T.N."/>
            <person name="Al-Ramahi Y."/>
            <person name="Beloqui A."/>
            <person name="Lopez-Cortez N."/>
            <person name="Guazzaroni M.E."/>
            <person name="Heipieper H.J."/>
            <person name="Klages S."/>
            <person name="Kotsyurbenko O.R."/>
            <person name="Langer I."/>
            <person name="Nechitaylo T.Y."/>
            <person name="Lunsdorf H."/>
            <person name="Fernandez M."/>
            <person name="Juarez S."/>
            <person name="Ciordia S."/>
            <person name="Singer A."/>
            <person name="Kagan O."/>
            <person name="Egorova O."/>
            <person name="Petit P.A."/>
            <person name="Stogios P."/>
            <person name="Kim Y."/>
            <person name="Tchigvintsev A."/>
            <person name="Flick R."/>
            <person name="Denaro R."/>
            <person name="Genovese M."/>
            <person name="Albar J.P."/>
            <person name="Reva O.N."/>
            <person name="Martinez-Gomariz M."/>
            <person name="Tran H."/>
            <person name="Ferrer M."/>
            <person name="Savchenko A."/>
            <person name="Yakunin A.F."/>
            <person name="Yakimov M.M."/>
            <person name="Golyshina O.V."/>
            <person name="Reinhardt R."/>
            <person name="Golyshin P.N."/>
        </authorList>
    </citation>
    <scope>NUCLEOTIDE SEQUENCE [LARGE SCALE GENOMIC DNA]</scope>
</reference>
<dbReference type="GO" id="GO:0016757">
    <property type="term" value="F:glycosyltransferase activity"/>
    <property type="evidence" value="ECO:0007669"/>
    <property type="project" value="InterPro"/>
</dbReference>
<dbReference type="SUPFAM" id="SSF53448">
    <property type="entry name" value="Nucleotide-diphospho-sugar transferases"/>
    <property type="match status" value="1"/>
</dbReference>